<dbReference type="STRING" id="416874.SAMN04487958_105234"/>
<name>A0A1H9TV34_9GAMM</name>
<evidence type="ECO:0000313" key="2">
    <source>
        <dbReference type="EMBL" id="SES00969.1"/>
    </source>
</evidence>
<accession>A0A1H9TV34</accession>
<gene>
    <name evidence="2" type="ORF">SAMN04487958_105234</name>
</gene>
<dbReference type="PROSITE" id="PS51832">
    <property type="entry name" value="HD_GYP"/>
    <property type="match status" value="1"/>
</dbReference>
<dbReference type="Gene3D" id="1.10.3210.10">
    <property type="entry name" value="Hypothetical protein af1432"/>
    <property type="match status" value="1"/>
</dbReference>
<keyword evidence="3" id="KW-1185">Reference proteome</keyword>
<dbReference type="SUPFAM" id="SSF141371">
    <property type="entry name" value="PilZ domain-like"/>
    <property type="match status" value="1"/>
</dbReference>
<evidence type="ECO:0000259" key="1">
    <source>
        <dbReference type="PROSITE" id="PS51832"/>
    </source>
</evidence>
<dbReference type="InterPro" id="IPR052020">
    <property type="entry name" value="Cyclic_di-GMP/3'3'-cGAMP_PDE"/>
</dbReference>
<dbReference type="SUPFAM" id="SSF109604">
    <property type="entry name" value="HD-domain/PDEase-like"/>
    <property type="match status" value="1"/>
</dbReference>
<dbReference type="Proteomes" id="UP000198505">
    <property type="component" value="Unassembled WGS sequence"/>
</dbReference>
<dbReference type="GO" id="GO:0035438">
    <property type="term" value="F:cyclic-di-GMP binding"/>
    <property type="evidence" value="ECO:0007669"/>
    <property type="project" value="InterPro"/>
</dbReference>
<organism evidence="2 3">
    <name type="scientific">Vreelandella subterranea</name>
    <dbReference type="NCBI Taxonomy" id="416874"/>
    <lineage>
        <taxon>Bacteria</taxon>
        <taxon>Pseudomonadati</taxon>
        <taxon>Pseudomonadota</taxon>
        <taxon>Gammaproteobacteria</taxon>
        <taxon>Oceanospirillales</taxon>
        <taxon>Halomonadaceae</taxon>
        <taxon>Vreelandella</taxon>
    </lineage>
</organism>
<dbReference type="AlphaFoldDB" id="A0A1H9TV34"/>
<dbReference type="InterPro" id="IPR009875">
    <property type="entry name" value="PilZ_domain"/>
</dbReference>
<reference evidence="3" key="1">
    <citation type="submission" date="2016-10" db="EMBL/GenBank/DDBJ databases">
        <authorList>
            <person name="Varghese N."/>
            <person name="Submissions S."/>
        </authorList>
    </citation>
    <scope>NUCLEOTIDE SEQUENCE [LARGE SCALE GENOMIC DNA]</scope>
    <source>
        <strain evidence="3">CGMCC 1.6495</strain>
    </source>
</reference>
<sequence length="563" mass="61921">MVALEEEYERVENPVAVASLLDSLVESGGASLCLEDDGGRPEPVVLMEQHPGETLVLDLSSVDYLLGRLQQGVAFYLVGETQGKVLRTPLLSLTETRRSGGRFLCCSDYPAYLDVLQRREAFRAELRIGMPVAASVSMPGHEAIHGELRDLSQQGCQLELPMTASGMLATAEGPLDIAFEFPDGTHFAIQASGRHQRPDPDRNLLRVGFYFGSCSADQERQIWYFVCEIERESARYAKEDREGRQPSPLFTSPAGRVGAGEHVGRRDLKRYATPMARRLVKVAAFLDGQMLALQQGSDIDSRQLSLYADRLMDLHEEDRESLLFACRCLSPEPLLVRHGIAVAVHLLDLVGAGMPRDVRKAVVASGLVHDLGKALVPQVLFKAAHFEATHRQTLSEHVSLVLERLDSCQWLSRGVASAVISGINERMDGSGYPDGVSGESLNELAKASAIVGVAEALRRDRSDRPAKTAQQIYRHLLTHSHQFDPHWIKRYVEHFKALPVGALVRFSGEQLAWVLRIDEQGNLTEVQLAASASAPMRDNLGETIRGNVVEKLGRPVGEVAVST</sequence>
<dbReference type="EMBL" id="FOGS01000005">
    <property type="protein sequence ID" value="SES00969.1"/>
    <property type="molecule type" value="Genomic_DNA"/>
</dbReference>
<dbReference type="Pfam" id="PF13487">
    <property type="entry name" value="HD_5"/>
    <property type="match status" value="1"/>
</dbReference>
<dbReference type="CDD" id="cd00077">
    <property type="entry name" value="HDc"/>
    <property type="match status" value="1"/>
</dbReference>
<dbReference type="GO" id="GO:0008081">
    <property type="term" value="F:phosphoric diester hydrolase activity"/>
    <property type="evidence" value="ECO:0007669"/>
    <property type="project" value="UniProtKB-ARBA"/>
</dbReference>
<dbReference type="PANTHER" id="PTHR45228">
    <property type="entry name" value="CYCLIC DI-GMP PHOSPHODIESTERASE TM_0186-RELATED"/>
    <property type="match status" value="1"/>
</dbReference>
<dbReference type="InterPro" id="IPR003607">
    <property type="entry name" value="HD/PDEase_dom"/>
</dbReference>
<dbReference type="RefSeq" id="WP_092827370.1">
    <property type="nucleotide sequence ID" value="NZ_FOGS01000005.1"/>
</dbReference>
<evidence type="ECO:0000313" key="3">
    <source>
        <dbReference type="Proteomes" id="UP000198505"/>
    </source>
</evidence>
<dbReference type="Pfam" id="PF07238">
    <property type="entry name" value="PilZ"/>
    <property type="match status" value="1"/>
</dbReference>
<protein>
    <submittedName>
        <fullName evidence="2">HD domain-containing protein</fullName>
    </submittedName>
</protein>
<dbReference type="Gene3D" id="2.40.10.220">
    <property type="entry name" value="predicted glycosyltransferase like domains"/>
    <property type="match status" value="1"/>
</dbReference>
<feature type="domain" description="HD-GYP" evidence="1">
    <location>
        <begin position="311"/>
        <end position="507"/>
    </location>
</feature>
<proteinExistence type="predicted"/>
<dbReference type="InterPro" id="IPR037522">
    <property type="entry name" value="HD_GYP_dom"/>
</dbReference>